<dbReference type="SUPFAM" id="SSF54768">
    <property type="entry name" value="dsRNA-binding domain-like"/>
    <property type="match status" value="1"/>
</dbReference>
<dbReference type="GO" id="GO:0003723">
    <property type="term" value="F:RNA binding"/>
    <property type="evidence" value="ECO:0007669"/>
    <property type="project" value="UniProtKB-UniRule"/>
</dbReference>
<keyword evidence="1" id="KW-0694">RNA-binding</keyword>
<feature type="compositionally biased region" description="Acidic residues" evidence="2">
    <location>
        <begin position="497"/>
        <end position="515"/>
    </location>
</feature>
<organism evidence="4 5">
    <name type="scientific">Alternaria atra</name>
    <dbReference type="NCBI Taxonomy" id="119953"/>
    <lineage>
        <taxon>Eukaryota</taxon>
        <taxon>Fungi</taxon>
        <taxon>Dikarya</taxon>
        <taxon>Ascomycota</taxon>
        <taxon>Pezizomycotina</taxon>
        <taxon>Dothideomycetes</taxon>
        <taxon>Pleosporomycetidae</taxon>
        <taxon>Pleosporales</taxon>
        <taxon>Pleosporineae</taxon>
        <taxon>Pleosporaceae</taxon>
        <taxon>Alternaria</taxon>
        <taxon>Alternaria sect. Ulocladioides</taxon>
    </lineage>
</organism>
<dbReference type="AlphaFoldDB" id="A0A8J2I573"/>
<proteinExistence type="predicted"/>
<dbReference type="Proteomes" id="UP000676310">
    <property type="component" value="Unassembled WGS sequence"/>
</dbReference>
<feature type="compositionally biased region" description="Basic and acidic residues" evidence="2">
    <location>
        <begin position="40"/>
        <end position="58"/>
    </location>
</feature>
<dbReference type="EMBL" id="CAJRGZ010000022">
    <property type="protein sequence ID" value="CAG5170270.1"/>
    <property type="molecule type" value="Genomic_DNA"/>
</dbReference>
<feature type="region of interest" description="Disordered" evidence="2">
    <location>
        <begin position="495"/>
        <end position="515"/>
    </location>
</feature>
<evidence type="ECO:0000313" key="4">
    <source>
        <dbReference type="EMBL" id="CAG5170270.1"/>
    </source>
</evidence>
<feature type="compositionally biased region" description="Low complexity" evidence="2">
    <location>
        <begin position="358"/>
        <end position="369"/>
    </location>
</feature>
<dbReference type="RefSeq" id="XP_043170715.1">
    <property type="nucleotide sequence ID" value="XM_043314780.1"/>
</dbReference>
<keyword evidence="5" id="KW-1185">Reference proteome</keyword>
<reference evidence="4" key="1">
    <citation type="submission" date="2021-05" db="EMBL/GenBank/DDBJ databases">
        <authorList>
            <person name="Stam R."/>
        </authorList>
    </citation>
    <scope>NUCLEOTIDE SEQUENCE</scope>
    <source>
        <strain evidence="4">CS162</strain>
    </source>
</reference>
<evidence type="ECO:0000256" key="2">
    <source>
        <dbReference type="SAM" id="MobiDB-lite"/>
    </source>
</evidence>
<feature type="region of interest" description="Disordered" evidence="2">
    <location>
        <begin position="332"/>
        <end position="369"/>
    </location>
</feature>
<feature type="region of interest" description="Disordered" evidence="2">
    <location>
        <begin position="1"/>
        <end position="81"/>
    </location>
</feature>
<feature type="region of interest" description="Disordered" evidence="2">
    <location>
        <begin position="221"/>
        <end position="243"/>
    </location>
</feature>
<dbReference type="GeneID" id="67019121"/>
<feature type="domain" description="DRBM" evidence="3">
    <location>
        <begin position="252"/>
        <end position="320"/>
    </location>
</feature>
<gene>
    <name evidence="4" type="ORF">ALTATR162_LOCUS7152</name>
</gene>
<dbReference type="Gene3D" id="3.30.160.20">
    <property type="match status" value="1"/>
</dbReference>
<sequence>MYAAGEDLKRYLIVPPSSSPSSSSPAASDSRISVSAHVGTDARYDRQGSYDKAEKHTMGVDAPTQPPTLGSAHVEDPMSSSTPLDGVFKIDDFLNKHKDAHQAQMLAREAKHAPTAGPPSKKTKANDNVAPLKPVAVGARSSKHTILLHEKYQVLGIPQPLFHYGGGGETGWSVSVSFPGLDDADELQGLSEEKRFNSKQEAKEAMSQKALAVLDELEKQGRVQKGGKSKNKKDAGGQVVQQVKEEKVPGENYVGQLLEFQRATGSPQPTYTDYQSGQRFACLVTIEGQGQEFGSIESLFTSKKAARQDAARHAVEHFKSIGTWPDDATAVGGIKKKKKKKAQPGIPEMVSISTPDRTPSIASTSTTSPGTMSFAQQVASLAVILALPTPEWQYTSHPNDPNFHTVSCFFRGQGPHEGPIGEVRNIYGKKKAKEECARLTLDYLKEVREKRVAYGAEVMKGITGAEGVLAAAAGKPVEDEEKNVREDVAAMRQFEREMEESSEEDEEMFADAMEG</sequence>
<feature type="compositionally biased region" description="Low complexity" evidence="2">
    <location>
        <begin position="13"/>
        <end position="35"/>
    </location>
</feature>
<evidence type="ECO:0000256" key="1">
    <source>
        <dbReference type="PROSITE-ProRule" id="PRU00266"/>
    </source>
</evidence>
<dbReference type="InterPro" id="IPR014720">
    <property type="entry name" value="dsRBD_dom"/>
</dbReference>
<dbReference type="PROSITE" id="PS50137">
    <property type="entry name" value="DS_RBD"/>
    <property type="match status" value="1"/>
</dbReference>
<name>A0A8J2I573_9PLEO</name>
<comment type="caution">
    <text evidence="4">The sequence shown here is derived from an EMBL/GenBank/DDBJ whole genome shotgun (WGS) entry which is preliminary data.</text>
</comment>
<accession>A0A8J2I573</accession>
<dbReference type="OrthoDB" id="5222339at2759"/>
<feature type="compositionally biased region" description="Basic and acidic residues" evidence="2">
    <location>
        <begin position="1"/>
        <end position="10"/>
    </location>
</feature>
<evidence type="ECO:0000313" key="5">
    <source>
        <dbReference type="Proteomes" id="UP000676310"/>
    </source>
</evidence>
<dbReference type="SMART" id="SM00358">
    <property type="entry name" value="DSRM"/>
    <property type="match status" value="1"/>
</dbReference>
<protein>
    <recommendedName>
        <fullName evidence="3">DRBM domain-containing protein</fullName>
    </recommendedName>
</protein>
<evidence type="ECO:0000259" key="3">
    <source>
        <dbReference type="PROSITE" id="PS50137"/>
    </source>
</evidence>
<feature type="region of interest" description="Disordered" evidence="2">
    <location>
        <begin position="103"/>
        <end position="127"/>
    </location>
</feature>